<accession>A0A0E2E8N9</accession>
<sequence length="134" mass="14843">MKEQKSSFKMFFTIGLLLLIFIGAFVVIKTAGASVEDGLLKVKGIYGVSIPISEIREVKKLETLPSLGVRRVNGIGLGPIKIGYFRYNELGSLKLCILKNEAPYILVITDKQKILIGLGKGKNEELYNKLKDNL</sequence>
<dbReference type="InterPro" id="IPR027783">
    <property type="entry name" value="Bacterial_PH-related"/>
</dbReference>
<name>A0A0E2E8N9_TREDN</name>
<feature type="domain" description="Bacterial Pleckstrin homology" evidence="1">
    <location>
        <begin position="34"/>
        <end position="116"/>
    </location>
</feature>
<gene>
    <name evidence="2" type="ORF">HMPREF9726_00402</name>
</gene>
<dbReference type="HOGENOM" id="CLU_1991675_0_0_12"/>
<organism evidence="2">
    <name type="scientific">Treponema denticola H-22</name>
    <dbReference type="NCBI Taxonomy" id="999432"/>
    <lineage>
        <taxon>Bacteria</taxon>
        <taxon>Pseudomonadati</taxon>
        <taxon>Spirochaetota</taxon>
        <taxon>Spirochaetia</taxon>
        <taxon>Spirochaetales</taxon>
        <taxon>Treponemataceae</taxon>
        <taxon>Treponema</taxon>
    </lineage>
</organism>
<comment type="caution">
    <text evidence="2">The sequence shown here is derived from an EMBL/GenBank/DDBJ whole genome shotgun (WGS) entry which is preliminary data.</text>
</comment>
<dbReference type="Proteomes" id="UP000011705">
    <property type="component" value="Chromosome"/>
</dbReference>
<reference evidence="2" key="1">
    <citation type="submission" date="2012-01" db="EMBL/GenBank/DDBJ databases">
        <title>The Genome Sequence of Treponema denticola H-22.</title>
        <authorList>
            <consortium name="The Broad Institute Genome Sequencing Platform"/>
            <person name="Earl A."/>
            <person name="Ward D."/>
            <person name="Feldgarden M."/>
            <person name="Gevers D."/>
            <person name="Blanton J.M."/>
            <person name="Fenno C.J."/>
            <person name="Baranova O.V."/>
            <person name="Mathney J."/>
            <person name="Dewhirst F.E."/>
            <person name="Izard J."/>
            <person name="Young S.K."/>
            <person name="Zeng Q."/>
            <person name="Gargeya S."/>
            <person name="Fitzgerald M."/>
            <person name="Haas B."/>
            <person name="Abouelleil A."/>
            <person name="Alvarado L."/>
            <person name="Arachchi H.M."/>
            <person name="Berlin A."/>
            <person name="Chapman S.B."/>
            <person name="Gearin G."/>
            <person name="Goldberg J."/>
            <person name="Griggs A."/>
            <person name="Gujja S."/>
            <person name="Hansen M."/>
            <person name="Heiman D."/>
            <person name="Howarth C."/>
            <person name="Larimer J."/>
            <person name="Lui A."/>
            <person name="MacDonald P.J.P."/>
            <person name="McCowen C."/>
            <person name="Montmayeur A."/>
            <person name="Murphy C."/>
            <person name="Neiman D."/>
            <person name="Pearson M."/>
            <person name="Priest M."/>
            <person name="Roberts A."/>
            <person name="Saif S."/>
            <person name="Shea T."/>
            <person name="Sisk P."/>
            <person name="Stolte C."/>
            <person name="Sykes S."/>
            <person name="Wortman J."/>
            <person name="Nusbaum C."/>
            <person name="Birren B."/>
        </authorList>
    </citation>
    <scope>NUCLEOTIDE SEQUENCE [LARGE SCALE GENOMIC DNA]</scope>
    <source>
        <strain evidence="2">H-22</strain>
    </source>
</reference>
<dbReference type="EMBL" id="AGDV01000001">
    <property type="protein sequence ID" value="EMB36210.1"/>
    <property type="molecule type" value="Genomic_DNA"/>
</dbReference>
<evidence type="ECO:0000259" key="1">
    <source>
        <dbReference type="Pfam" id="PF10882"/>
    </source>
</evidence>
<dbReference type="AlphaFoldDB" id="A0A0E2E8N9"/>
<protein>
    <recommendedName>
        <fullName evidence="1">Bacterial Pleckstrin homology domain-containing protein</fullName>
    </recommendedName>
</protein>
<proteinExistence type="predicted"/>
<dbReference type="PATRIC" id="fig|999432.5.peg.417"/>
<dbReference type="RefSeq" id="WP_002683019.1">
    <property type="nucleotide sequence ID" value="NZ_CM001795.1"/>
</dbReference>
<dbReference type="Pfam" id="PF10882">
    <property type="entry name" value="bPH_5"/>
    <property type="match status" value="1"/>
</dbReference>
<evidence type="ECO:0000313" key="2">
    <source>
        <dbReference type="EMBL" id="EMB36210.1"/>
    </source>
</evidence>